<dbReference type="RefSeq" id="WP_123087669.1">
    <property type="nucleotide sequence ID" value="NZ_RIBS01000003.1"/>
</dbReference>
<gene>
    <name evidence="1" type="ORF">EER27_08940</name>
</gene>
<evidence type="ECO:0000313" key="2">
    <source>
        <dbReference type="Proteomes" id="UP000267049"/>
    </source>
</evidence>
<dbReference type="EMBL" id="RIBS01000003">
    <property type="protein sequence ID" value="RNF84483.1"/>
    <property type="molecule type" value="Genomic_DNA"/>
</dbReference>
<proteinExistence type="predicted"/>
<protein>
    <submittedName>
        <fullName evidence="1">Uncharacterized protein</fullName>
    </submittedName>
</protein>
<organism evidence="1 2">
    <name type="scientific">Montanilutibacter psychrotolerans</name>
    <dbReference type="NCBI Taxonomy" id="1327343"/>
    <lineage>
        <taxon>Bacteria</taxon>
        <taxon>Pseudomonadati</taxon>
        <taxon>Pseudomonadota</taxon>
        <taxon>Gammaproteobacteria</taxon>
        <taxon>Lysobacterales</taxon>
        <taxon>Lysobacteraceae</taxon>
        <taxon>Montanilutibacter</taxon>
    </lineage>
</organism>
<dbReference type="AlphaFoldDB" id="A0A3M8SUL7"/>
<keyword evidence="2" id="KW-1185">Reference proteome</keyword>
<evidence type="ECO:0000313" key="1">
    <source>
        <dbReference type="EMBL" id="RNF84483.1"/>
    </source>
</evidence>
<name>A0A3M8SUL7_9GAMM</name>
<comment type="caution">
    <text evidence="1">The sequence shown here is derived from an EMBL/GenBank/DDBJ whole genome shotgun (WGS) entry which is preliminary data.</text>
</comment>
<dbReference type="Proteomes" id="UP000267049">
    <property type="component" value="Unassembled WGS sequence"/>
</dbReference>
<accession>A0A3M8SUL7</accession>
<sequence length="138" mass="14804">MQIDLWHFEDFKGSDTLVLSGQPEAIDALAGVLEALAGSEKLGIALESHLPVVGFGQLFVLKEPVPVTGQFRWLVPASELLAVAARVRAVAAGAPAHQYFELLEPETTLLVTAGEYPSEWFGHGPNNSFKPKPLRGSA</sequence>
<reference evidence="1 2" key="1">
    <citation type="submission" date="2018-11" db="EMBL/GenBank/DDBJ databases">
        <title>Lysobacter cryohumiis sp. nov., isolated from soil in the Tianshan Mountains, Xinjiang, China.</title>
        <authorList>
            <person name="Luo Y."/>
            <person name="Sheng H."/>
        </authorList>
    </citation>
    <scope>NUCLEOTIDE SEQUENCE [LARGE SCALE GENOMIC DNA]</scope>
    <source>
        <strain evidence="1 2">ZS60</strain>
    </source>
</reference>